<dbReference type="InterPro" id="IPR001012">
    <property type="entry name" value="UBX_dom"/>
</dbReference>
<keyword evidence="7" id="KW-0175">Coiled coil</keyword>
<feature type="compositionally biased region" description="Low complexity" evidence="8">
    <location>
        <begin position="264"/>
        <end position="281"/>
    </location>
</feature>
<keyword evidence="11" id="KW-1185">Reference proteome</keyword>
<evidence type="ECO:0000256" key="4">
    <source>
        <dbReference type="ARBA" id="ARBA00040925"/>
    </source>
</evidence>
<dbReference type="InterPro" id="IPR036249">
    <property type="entry name" value="Thioredoxin-like_sf"/>
</dbReference>
<dbReference type="GO" id="GO:0036503">
    <property type="term" value="P:ERAD pathway"/>
    <property type="evidence" value="ECO:0007669"/>
    <property type="project" value="TreeGrafter"/>
</dbReference>
<feature type="region of interest" description="Disordered" evidence="8">
    <location>
        <begin position="262"/>
        <end position="288"/>
    </location>
</feature>
<organism evidence="10 11">
    <name type="scientific">Oryctes borbonicus</name>
    <dbReference type="NCBI Taxonomy" id="1629725"/>
    <lineage>
        <taxon>Eukaryota</taxon>
        <taxon>Metazoa</taxon>
        <taxon>Ecdysozoa</taxon>
        <taxon>Arthropoda</taxon>
        <taxon>Hexapoda</taxon>
        <taxon>Insecta</taxon>
        <taxon>Pterygota</taxon>
        <taxon>Neoptera</taxon>
        <taxon>Endopterygota</taxon>
        <taxon>Coleoptera</taxon>
        <taxon>Polyphaga</taxon>
        <taxon>Scarabaeiformia</taxon>
        <taxon>Scarabaeidae</taxon>
        <taxon>Dynastinae</taxon>
        <taxon>Oryctes</taxon>
    </lineage>
</organism>
<dbReference type="InterPro" id="IPR029071">
    <property type="entry name" value="Ubiquitin-like_domsf"/>
</dbReference>
<dbReference type="Pfam" id="PF23187">
    <property type="entry name" value="UBX7_N"/>
    <property type="match status" value="1"/>
</dbReference>
<feature type="region of interest" description="Disordered" evidence="8">
    <location>
        <begin position="141"/>
        <end position="160"/>
    </location>
</feature>
<dbReference type="PANTHER" id="PTHR46424">
    <property type="entry name" value="UBX DOMAIN-CONTAINING PROTEIN 4"/>
    <property type="match status" value="1"/>
</dbReference>
<feature type="domain" description="UBX" evidence="9">
    <location>
        <begin position="286"/>
        <end position="363"/>
    </location>
</feature>
<proteinExistence type="predicted"/>
<dbReference type="OrthoDB" id="2445133at2759"/>
<comment type="subcellular location">
    <subcellularLocation>
        <location evidence="1">Endoplasmic reticulum membrane</location>
        <topology evidence="1">Peripheral membrane protein</topology>
    </subcellularLocation>
</comment>
<comment type="subunit">
    <text evidence="3">Directly interacts with VCP. Interacts with UBQLN1. Forms a complex with VCP and UBQLN1.</text>
</comment>
<dbReference type="Proteomes" id="UP000051574">
    <property type="component" value="Unassembled WGS sequence"/>
</dbReference>
<dbReference type="AlphaFoldDB" id="A0A0T6B1K2"/>
<dbReference type="GO" id="GO:0006986">
    <property type="term" value="P:response to unfolded protein"/>
    <property type="evidence" value="ECO:0007669"/>
    <property type="project" value="UniProtKB-KW"/>
</dbReference>
<evidence type="ECO:0000256" key="1">
    <source>
        <dbReference type="ARBA" id="ARBA00004406"/>
    </source>
</evidence>
<evidence type="ECO:0000256" key="3">
    <source>
        <dbReference type="ARBA" id="ARBA00038812"/>
    </source>
</evidence>
<evidence type="ECO:0000256" key="6">
    <source>
        <dbReference type="ARBA" id="ARBA00046062"/>
    </source>
</evidence>
<evidence type="ECO:0000313" key="11">
    <source>
        <dbReference type="Proteomes" id="UP000051574"/>
    </source>
</evidence>
<feature type="compositionally biased region" description="Low complexity" evidence="8">
    <location>
        <begin position="462"/>
        <end position="472"/>
    </location>
</feature>
<reference evidence="10 11" key="1">
    <citation type="submission" date="2015-09" db="EMBL/GenBank/DDBJ databases">
        <title>Draft genome of the scarab beetle Oryctes borbonicus.</title>
        <authorList>
            <person name="Meyer J.M."/>
            <person name="Markov G.V."/>
            <person name="Baskaran P."/>
            <person name="Herrmann M."/>
            <person name="Sommer R.J."/>
            <person name="Roedelsperger C."/>
        </authorList>
    </citation>
    <scope>NUCLEOTIDE SEQUENCE [LARGE SCALE GENOMIC DNA]</scope>
    <source>
        <strain evidence="10">OB123</strain>
        <tissue evidence="10">Whole animal</tissue>
    </source>
</reference>
<evidence type="ECO:0000256" key="8">
    <source>
        <dbReference type="SAM" id="MobiDB-lite"/>
    </source>
</evidence>
<dbReference type="EMBL" id="LJIG01016396">
    <property type="protein sequence ID" value="KRT80727.1"/>
    <property type="molecule type" value="Genomic_DNA"/>
</dbReference>
<evidence type="ECO:0000313" key="10">
    <source>
        <dbReference type="EMBL" id="KRT80727.1"/>
    </source>
</evidence>
<dbReference type="Pfam" id="PF00789">
    <property type="entry name" value="UBX"/>
    <property type="match status" value="1"/>
</dbReference>
<feature type="coiled-coil region" evidence="7">
    <location>
        <begin position="174"/>
        <end position="257"/>
    </location>
</feature>
<accession>A0A0T6B1K2</accession>
<dbReference type="SUPFAM" id="SSF54236">
    <property type="entry name" value="Ubiquitin-like"/>
    <property type="match status" value="1"/>
</dbReference>
<comment type="function">
    <text evidence="6">Involved in endoplasmic reticulum-associated protein degradation (ERAD). Acts as a platform to recruit both UBQLN1 and VCP to the ER during ERAD.</text>
</comment>
<dbReference type="PANTHER" id="PTHR46424:SF1">
    <property type="entry name" value="UBX DOMAIN-CONTAINING PROTEIN 4"/>
    <property type="match status" value="1"/>
</dbReference>
<evidence type="ECO:0000256" key="5">
    <source>
        <dbReference type="ARBA" id="ARBA00041575"/>
    </source>
</evidence>
<evidence type="ECO:0000256" key="2">
    <source>
        <dbReference type="ARBA" id="ARBA00023230"/>
    </source>
</evidence>
<dbReference type="Gene3D" id="3.10.20.90">
    <property type="entry name" value="Phosphatidylinositol 3-kinase Catalytic Subunit, Chain A, domain 1"/>
    <property type="match status" value="1"/>
</dbReference>
<comment type="caution">
    <text evidence="10">The sequence shown here is derived from an EMBL/GenBank/DDBJ whole genome shotgun (WGS) entry which is preliminary data.</text>
</comment>
<sequence length="472" mass="52615">MRWYEGSIAEAVSLSRKNGSIFVVYIEGADDESTNLTSAIDQEDISKLLGSNHFVSIKIQANSVPHQQFSEIYKGAKVPSVYFIGKNGAPLDIIEKINSSTELLQKVENVLTKAGITVNKSPAAQSTNLIAQEQNSNVAIGNGVNTLNSDQPEAGTSQIPNVAESIDAESSLTTEEKVEKAKELIEKKREAKRREEEEKDKMKEIERRKMGQDVQKMKRWQHDQELKQLIEAREKEKREQQAAKQRILEQIEQDKADRAARFATTPQQPTRPLPQTTTPSPVSRAPPNGMTRIQFKLPDGSAHTSEFKCDSTLLEVKAYIKTNLNLSFNFLLATTFPKREFTAEHDTNTLAELELIPSAVLLILPVAHGTVSTNSRTFTSILWSLLAPILNIFSYLKSMVFGASKPPEEPTSPVDNNKRPADATGESSRPFPKKRAGETTVIRRQGNIHRLSDKTDSDDDNNTWNGNSTQQM</sequence>
<evidence type="ECO:0000259" key="9">
    <source>
        <dbReference type="PROSITE" id="PS50033"/>
    </source>
</evidence>
<dbReference type="SUPFAM" id="SSF52833">
    <property type="entry name" value="Thioredoxin-like"/>
    <property type="match status" value="1"/>
</dbReference>
<dbReference type="SMART" id="SM00166">
    <property type="entry name" value="UBX"/>
    <property type="match status" value="1"/>
</dbReference>
<protein>
    <recommendedName>
        <fullName evidence="4">UBX domain-containing protein 4</fullName>
    </recommendedName>
    <alternativeName>
        <fullName evidence="5">UBX domain-containing protein 2</fullName>
    </alternativeName>
</protein>
<feature type="region of interest" description="Disordered" evidence="8">
    <location>
        <begin position="404"/>
        <end position="472"/>
    </location>
</feature>
<dbReference type="GO" id="GO:0005789">
    <property type="term" value="C:endoplasmic reticulum membrane"/>
    <property type="evidence" value="ECO:0007669"/>
    <property type="project" value="UniProtKB-SubCell"/>
</dbReference>
<evidence type="ECO:0000256" key="7">
    <source>
        <dbReference type="SAM" id="Coils"/>
    </source>
</evidence>
<gene>
    <name evidence="10" type="ORF">AMK59_6207</name>
</gene>
<keyword evidence="2" id="KW-0834">Unfolded protein response</keyword>
<name>A0A0T6B1K2_9SCAR</name>
<dbReference type="PROSITE" id="PS50033">
    <property type="entry name" value="UBX"/>
    <property type="match status" value="1"/>
</dbReference>